<name>A0A382QKH4_9ZZZZ</name>
<dbReference type="SUPFAM" id="SSF52016">
    <property type="entry name" value="LeuD/IlvD-like"/>
    <property type="match status" value="1"/>
</dbReference>
<protein>
    <recommendedName>
        <fullName evidence="2">Dihydroxy-acid dehydratase</fullName>
    </recommendedName>
</protein>
<feature type="non-terminal residue" evidence="1">
    <location>
        <position position="1"/>
    </location>
</feature>
<dbReference type="AlphaFoldDB" id="A0A382QKH4"/>
<evidence type="ECO:0008006" key="2">
    <source>
        <dbReference type="Google" id="ProtNLM"/>
    </source>
</evidence>
<accession>A0A382QKH4</accession>
<gene>
    <name evidence="1" type="ORF">METZ01_LOCUS338076</name>
</gene>
<reference evidence="1" key="1">
    <citation type="submission" date="2018-05" db="EMBL/GenBank/DDBJ databases">
        <authorList>
            <person name="Lanie J.A."/>
            <person name="Ng W.-L."/>
            <person name="Kazmierczak K.M."/>
            <person name="Andrzejewski T.M."/>
            <person name="Davidsen T.M."/>
            <person name="Wayne K.J."/>
            <person name="Tettelin H."/>
            <person name="Glass J.I."/>
            <person name="Rusch D."/>
            <person name="Podicherti R."/>
            <person name="Tsui H.-C.T."/>
            <person name="Winkler M.E."/>
        </authorList>
    </citation>
    <scope>NUCLEOTIDE SEQUENCE</scope>
</reference>
<organism evidence="1">
    <name type="scientific">marine metagenome</name>
    <dbReference type="NCBI Taxonomy" id="408172"/>
    <lineage>
        <taxon>unclassified sequences</taxon>
        <taxon>metagenomes</taxon>
        <taxon>ecological metagenomes</taxon>
    </lineage>
</organism>
<sequence length="53" mass="5806">ADTKELTLHISDEELTSRKKDWTAPKINVKNAFLRKYAKLVSSASIGAVTSGD</sequence>
<evidence type="ECO:0000313" key="1">
    <source>
        <dbReference type="EMBL" id="SVC85222.1"/>
    </source>
</evidence>
<proteinExistence type="predicted"/>
<dbReference type="EMBL" id="UINC01114718">
    <property type="protein sequence ID" value="SVC85222.1"/>
    <property type="molecule type" value="Genomic_DNA"/>
</dbReference>